<dbReference type="RefSeq" id="WP_097120305.1">
    <property type="nucleotide sequence ID" value="NZ_PDWU01000002.1"/>
</dbReference>
<sequence length="112" mass="13154">MYPLCMLPDDFHWHLDDRYGHHWLRRNRHEVALINRVSEGRWLMTVNRQRSDAKGHGYAATLAHAKRMVERWAAVNAERLRLEVLDDRLGAPPAIEPTLSREDLRAGRKAQH</sequence>
<reference evidence="2 3" key="1">
    <citation type="submission" date="2017-09" db="EMBL/GenBank/DDBJ databases">
        <authorList>
            <person name="Ehlers B."/>
            <person name="Leendertz F.H."/>
        </authorList>
    </citation>
    <scope>NUCLEOTIDE SEQUENCE [LARGE SCALE GENOMIC DNA]</scope>
    <source>
        <strain evidence="2 3">CGMCC 1.10978</strain>
    </source>
</reference>
<dbReference type="EMBL" id="OCND01000001">
    <property type="protein sequence ID" value="SOD51238.1"/>
    <property type="molecule type" value="Genomic_DNA"/>
</dbReference>
<accession>A0A286CXX5</accession>
<organism evidence="2 3">
    <name type="scientific">Pseudoxanthomonas wuyuanensis</name>
    <dbReference type="NCBI Taxonomy" id="1073196"/>
    <lineage>
        <taxon>Bacteria</taxon>
        <taxon>Pseudomonadati</taxon>
        <taxon>Pseudomonadota</taxon>
        <taxon>Gammaproteobacteria</taxon>
        <taxon>Lysobacterales</taxon>
        <taxon>Lysobacteraceae</taxon>
        <taxon>Pseudoxanthomonas</taxon>
    </lineage>
</organism>
<gene>
    <name evidence="2" type="ORF">SAMN06296416_101522</name>
</gene>
<evidence type="ECO:0000256" key="1">
    <source>
        <dbReference type="SAM" id="MobiDB-lite"/>
    </source>
</evidence>
<keyword evidence="3" id="KW-1185">Reference proteome</keyword>
<dbReference type="Proteomes" id="UP000219374">
    <property type="component" value="Unassembled WGS sequence"/>
</dbReference>
<proteinExistence type="predicted"/>
<evidence type="ECO:0000313" key="3">
    <source>
        <dbReference type="Proteomes" id="UP000219374"/>
    </source>
</evidence>
<protein>
    <submittedName>
        <fullName evidence="2">Uncharacterized protein</fullName>
    </submittedName>
</protein>
<evidence type="ECO:0000313" key="2">
    <source>
        <dbReference type="EMBL" id="SOD51238.1"/>
    </source>
</evidence>
<feature type="region of interest" description="Disordered" evidence="1">
    <location>
        <begin position="91"/>
        <end position="112"/>
    </location>
</feature>
<dbReference type="AlphaFoldDB" id="A0A286CXX5"/>
<name>A0A286CXX5_9GAMM</name>